<dbReference type="InterPro" id="IPR000626">
    <property type="entry name" value="Ubiquitin-like_dom"/>
</dbReference>
<dbReference type="SUPFAM" id="SSF54236">
    <property type="entry name" value="Ubiquitin-like"/>
    <property type="match status" value="1"/>
</dbReference>
<accession>A0AAE1RJ29</accession>
<sequence length="183" mass="20496">MEKEGKSDGDNRSTITLNVKFNGRSISVEISDESTVKHLKSLLQPLTNVLSRGQKLIFKGKVLVDEMTLKSSKVVNGAKIMLMASQGLHQGGTSVSCEAIARVRLEVDKLSHRVEAIEEAVQRGTRVEDREFVVLTELFMAQLLTLDSIEAEGEEEARTQRRKEVHRIQSFVDMLDDLKSRNS</sequence>
<dbReference type="GO" id="GO:0000774">
    <property type="term" value="F:adenyl-nucleotide exchange factor activity"/>
    <property type="evidence" value="ECO:0007669"/>
    <property type="project" value="TreeGrafter"/>
</dbReference>
<dbReference type="InterPro" id="IPR029071">
    <property type="entry name" value="Ubiquitin-like_domsf"/>
</dbReference>
<evidence type="ECO:0000313" key="5">
    <source>
        <dbReference type="Proteomes" id="UP001291623"/>
    </source>
</evidence>
<feature type="domain" description="Ubiquitin-like" evidence="2">
    <location>
        <begin position="15"/>
        <end position="86"/>
    </location>
</feature>
<dbReference type="InterPro" id="IPR039773">
    <property type="entry name" value="BAG_chaperone_regulator"/>
</dbReference>
<dbReference type="Gene3D" id="1.20.58.120">
    <property type="entry name" value="BAG domain"/>
    <property type="match status" value="1"/>
</dbReference>
<dbReference type="PANTHER" id="PTHR12329:SF16">
    <property type="entry name" value="BAG FAMILY MOLECULAR CHAPERONE REGULATOR 1"/>
    <property type="match status" value="1"/>
</dbReference>
<feature type="domain" description="BAG" evidence="3">
    <location>
        <begin position="99"/>
        <end position="179"/>
    </location>
</feature>
<evidence type="ECO:0000259" key="2">
    <source>
        <dbReference type="PROSITE" id="PS50053"/>
    </source>
</evidence>
<dbReference type="PROSITE" id="PS50053">
    <property type="entry name" value="UBIQUITIN_2"/>
    <property type="match status" value="1"/>
</dbReference>
<dbReference type="Pfam" id="PF00240">
    <property type="entry name" value="ubiquitin"/>
    <property type="match status" value="1"/>
</dbReference>
<dbReference type="InterPro" id="IPR003103">
    <property type="entry name" value="BAG_domain"/>
</dbReference>
<comment type="caution">
    <text evidence="4">The sequence shown here is derived from an EMBL/GenBank/DDBJ whole genome shotgun (WGS) entry which is preliminary data.</text>
</comment>
<evidence type="ECO:0000313" key="4">
    <source>
        <dbReference type="EMBL" id="KAK4351602.1"/>
    </source>
</evidence>
<dbReference type="SUPFAM" id="SSF63491">
    <property type="entry name" value="BAG domain"/>
    <property type="match status" value="1"/>
</dbReference>
<dbReference type="SMART" id="SM00264">
    <property type="entry name" value="BAG"/>
    <property type="match status" value="1"/>
</dbReference>
<dbReference type="InterPro" id="IPR036533">
    <property type="entry name" value="BAG_dom_sf"/>
</dbReference>
<organism evidence="4 5">
    <name type="scientific">Anisodus tanguticus</name>
    <dbReference type="NCBI Taxonomy" id="243964"/>
    <lineage>
        <taxon>Eukaryota</taxon>
        <taxon>Viridiplantae</taxon>
        <taxon>Streptophyta</taxon>
        <taxon>Embryophyta</taxon>
        <taxon>Tracheophyta</taxon>
        <taxon>Spermatophyta</taxon>
        <taxon>Magnoliopsida</taxon>
        <taxon>eudicotyledons</taxon>
        <taxon>Gunneridae</taxon>
        <taxon>Pentapetalae</taxon>
        <taxon>asterids</taxon>
        <taxon>lamiids</taxon>
        <taxon>Solanales</taxon>
        <taxon>Solanaceae</taxon>
        <taxon>Solanoideae</taxon>
        <taxon>Hyoscyameae</taxon>
        <taxon>Anisodus</taxon>
    </lineage>
</organism>
<dbReference type="PROSITE" id="PS51035">
    <property type="entry name" value="BAG"/>
    <property type="match status" value="1"/>
</dbReference>
<dbReference type="SMART" id="SM00213">
    <property type="entry name" value="UBQ"/>
    <property type="match status" value="1"/>
</dbReference>
<dbReference type="AlphaFoldDB" id="A0AAE1RJ29"/>
<dbReference type="Pfam" id="PF02179">
    <property type="entry name" value="BAG"/>
    <property type="match status" value="1"/>
</dbReference>
<dbReference type="PANTHER" id="PTHR12329">
    <property type="entry name" value="BCL2-ASSOCIATED ATHANOGENE"/>
    <property type="match status" value="1"/>
</dbReference>
<dbReference type="EMBL" id="JAVYJV010000016">
    <property type="protein sequence ID" value="KAK4351602.1"/>
    <property type="molecule type" value="Genomic_DNA"/>
</dbReference>
<gene>
    <name evidence="4" type="ORF">RND71_030915</name>
</gene>
<proteinExistence type="predicted"/>
<dbReference type="Proteomes" id="UP001291623">
    <property type="component" value="Unassembled WGS sequence"/>
</dbReference>
<dbReference type="Gene3D" id="3.10.20.90">
    <property type="entry name" value="Phosphatidylinositol 3-kinase Catalytic Subunit, Chain A, domain 1"/>
    <property type="match status" value="1"/>
</dbReference>
<keyword evidence="5" id="KW-1185">Reference proteome</keyword>
<evidence type="ECO:0000259" key="3">
    <source>
        <dbReference type="PROSITE" id="PS51035"/>
    </source>
</evidence>
<dbReference type="GO" id="GO:0051087">
    <property type="term" value="F:protein-folding chaperone binding"/>
    <property type="evidence" value="ECO:0007669"/>
    <property type="project" value="InterPro"/>
</dbReference>
<dbReference type="GO" id="GO:0005737">
    <property type="term" value="C:cytoplasm"/>
    <property type="evidence" value="ECO:0007669"/>
    <property type="project" value="TreeGrafter"/>
</dbReference>
<name>A0AAE1RJ29_9SOLA</name>
<reference evidence="4" key="1">
    <citation type="submission" date="2023-12" db="EMBL/GenBank/DDBJ databases">
        <title>Genome assembly of Anisodus tanguticus.</title>
        <authorList>
            <person name="Wang Y.-J."/>
        </authorList>
    </citation>
    <scope>NUCLEOTIDE SEQUENCE</scope>
    <source>
        <strain evidence="4">KB-2021</strain>
        <tissue evidence="4">Leaf</tissue>
    </source>
</reference>
<evidence type="ECO:0008006" key="6">
    <source>
        <dbReference type="Google" id="ProtNLM"/>
    </source>
</evidence>
<evidence type="ECO:0000256" key="1">
    <source>
        <dbReference type="ARBA" id="ARBA00023186"/>
    </source>
</evidence>
<dbReference type="GO" id="GO:0050821">
    <property type="term" value="P:protein stabilization"/>
    <property type="evidence" value="ECO:0007669"/>
    <property type="project" value="TreeGrafter"/>
</dbReference>
<keyword evidence="1" id="KW-0143">Chaperone</keyword>
<protein>
    <recommendedName>
        <fullName evidence="6">BAG family molecular chaperone regulator 1</fullName>
    </recommendedName>
</protein>